<comment type="caution">
    <text evidence="1">The sequence shown here is derived from an EMBL/GenBank/DDBJ whole genome shotgun (WGS) entry which is preliminary data.</text>
</comment>
<proteinExistence type="predicted"/>
<dbReference type="EMBL" id="JANBPU010000311">
    <property type="protein sequence ID" value="KAJ1912795.1"/>
    <property type="molecule type" value="Genomic_DNA"/>
</dbReference>
<protein>
    <submittedName>
        <fullName evidence="1">Uncharacterized protein</fullName>
    </submittedName>
</protein>
<name>A0A9W7ZMU9_9FUNG</name>
<feature type="non-terminal residue" evidence="1">
    <location>
        <position position="1"/>
    </location>
</feature>
<dbReference type="AlphaFoldDB" id="A0A9W7ZMU9"/>
<evidence type="ECO:0000313" key="1">
    <source>
        <dbReference type="EMBL" id="KAJ1912795.1"/>
    </source>
</evidence>
<keyword evidence="2" id="KW-1185">Reference proteome</keyword>
<accession>A0A9W7ZMU9</accession>
<sequence>MGPDTTKRNMPMDIYGSQGLAMNGVVANGMATDQTIITDISWSAYFQNANSTQGQLKVNAPYIAGLDAQDSAVSQYISNTAASALESSVDAISTAENIQSESNTTLYSNKTDLSQNHDLFSSMVTVDKYSQPQSQFVVPSNVNATSNTNWSTQALFSILSTNMDQNTIQPQVSQQAFDSTPNAQESNGAMYETLSYIQPTQSAGLYQQWSYQVPFPFVTSSVMHHPIHPPQPQWLVPNSQTLQSPQSIAAYINNNSEYAVHLQSARSEVMPAPSLKRGRDPSEASDQGAVIQKRHMSSHRPKFRDIIVKYVGLHKVKLFNATKVDSIKKNLNESGFQLTSDSDRRTSKHKNGTETYAAKYTHNAFPIKEEQ</sequence>
<evidence type="ECO:0000313" key="2">
    <source>
        <dbReference type="Proteomes" id="UP001150538"/>
    </source>
</evidence>
<gene>
    <name evidence="1" type="ORF">H4219_005464</name>
</gene>
<dbReference type="Proteomes" id="UP001150538">
    <property type="component" value="Unassembled WGS sequence"/>
</dbReference>
<reference evidence="1" key="1">
    <citation type="submission" date="2022-07" db="EMBL/GenBank/DDBJ databases">
        <title>Phylogenomic reconstructions and comparative analyses of Kickxellomycotina fungi.</title>
        <authorList>
            <person name="Reynolds N.K."/>
            <person name="Stajich J.E."/>
            <person name="Barry K."/>
            <person name="Grigoriev I.V."/>
            <person name="Crous P."/>
            <person name="Smith M.E."/>
        </authorList>
    </citation>
    <scope>NUCLEOTIDE SEQUENCE</scope>
    <source>
        <strain evidence="1">NBRC 100468</strain>
    </source>
</reference>
<organism evidence="1 2">
    <name type="scientific">Mycoemilia scoparia</name>
    <dbReference type="NCBI Taxonomy" id="417184"/>
    <lineage>
        <taxon>Eukaryota</taxon>
        <taxon>Fungi</taxon>
        <taxon>Fungi incertae sedis</taxon>
        <taxon>Zoopagomycota</taxon>
        <taxon>Kickxellomycotina</taxon>
        <taxon>Kickxellomycetes</taxon>
        <taxon>Kickxellales</taxon>
        <taxon>Kickxellaceae</taxon>
        <taxon>Mycoemilia</taxon>
    </lineage>
</organism>